<sequence>MRAELLRLLFYLAVVFPDRHLVSAYSYQRCSSPSRYDMRSHGNFQSRTVHLTHSDASEQAFRQWRHNRPDSLIHAHTSTTATSITLWTFRPIDARVSSSENRSSRLGNNRPACRRANARFGWTCAA</sequence>
<evidence type="ECO:0000313" key="3">
    <source>
        <dbReference type="Proteomes" id="UP000784294"/>
    </source>
</evidence>
<keyword evidence="3" id="KW-1185">Reference proteome</keyword>
<keyword evidence="1" id="KW-0732">Signal</keyword>
<accession>A0A448XB87</accession>
<proteinExistence type="predicted"/>
<reference evidence="2" key="1">
    <citation type="submission" date="2018-11" db="EMBL/GenBank/DDBJ databases">
        <authorList>
            <consortium name="Pathogen Informatics"/>
        </authorList>
    </citation>
    <scope>NUCLEOTIDE SEQUENCE</scope>
</reference>
<comment type="caution">
    <text evidence="2">The sequence shown here is derived from an EMBL/GenBank/DDBJ whole genome shotgun (WGS) entry which is preliminary data.</text>
</comment>
<gene>
    <name evidence="2" type="ORF">PXEA_LOCUS26261</name>
</gene>
<feature type="chain" id="PRO_5019530108" description="Secreted protein" evidence="1">
    <location>
        <begin position="25"/>
        <end position="126"/>
    </location>
</feature>
<dbReference type="Proteomes" id="UP000784294">
    <property type="component" value="Unassembled WGS sequence"/>
</dbReference>
<evidence type="ECO:0000313" key="2">
    <source>
        <dbReference type="EMBL" id="VEL32821.1"/>
    </source>
</evidence>
<name>A0A448XB87_9PLAT</name>
<evidence type="ECO:0008006" key="4">
    <source>
        <dbReference type="Google" id="ProtNLM"/>
    </source>
</evidence>
<protein>
    <recommendedName>
        <fullName evidence="4">Secreted protein</fullName>
    </recommendedName>
</protein>
<organism evidence="2 3">
    <name type="scientific">Protopolystoma xenopodis</name>
    <dbReference type="NCBI Taxonomy" id="117903"/>
    <lineage>
        <taxon>Eukaryota</taxon>
        <taxon>Metazoa</taxon>
        <taxon>Spiralia</taxon>
        <taxon>Lophotrochozoa</taxon>
        <taxon>Platyhelminthes</taxon>
        <taxon>Monogenea</taxon>
        <taxon>Polyopisthocotylea</taxon>
        <taxon>Polystomatidea</taxon>
        <taxon>Polystomatidae</taxon>
        <taxon>Protopolystoma</taxon>
    </lineage>
</organism>
<dbReference type="EMBL" id="CAAALY010244712">
    <property type="protein sequence ID" value="VEL32821.1"/>
    <property type="molecule type" value="Genomic_DNA"/>
</dbReference>
<feature type="signal peptide" evidence="1">
    <location>
        <begin position="1"/>
        <end position="24"/>
    </location>
</feature>
<evidence type="ECO:0000256" key="1">
    <source>
        <dbReference type="SAM" id="SignalP"/>
    </source>
</evidence>
<dbReference type="AlphaFoldDB" id="A0A448XB87"/>